<feature type="transmembrane region" description="Helical" evidence="1">
    <location>
        <begin position="119"/>
        <end position="140"/>
    </location>
</feature>
<evidence type="ECO:0000313" key="3">
    <source>
        <dbReference type="EMBL" id="WLR43641.1"/>
    </source>
</evidence>
<reference evidence="3 4" key="1">
    <citation type="submission" date="2023-06" db="EMBL/GenBank/DDBJ databases">
        <title>Five Gram-positive bacteria isolated from mangrove sediments in Shenzhen, Guangdong, China.</title>
        <authorList>
            <person name="Yu S."/>
            <person name="Zheng W."/>
            <person name="Huang Y."/>
        </authorList>
    </citation>
    <scope>NUCLEOTIDE SEQUENCE [LARGE SCALE GENOMIC DNA]</scope>
    <source>
        <strain evidence="3 4">SaN35-3</strain>
    </source>
</reference>
<keyword evidence="1" id="KW-0812">Transmembrane</keyword>
<accession>A0ABY9JW56</accession>
<dbReference type="Proteomes" id="UP001197974">
    <property type="component" value="Chromosome"/>
</dbReference>
<feature type="domain" description="Nucleoside transporter/FeoB GTPase Gate" evidence="2">
    <location>
        <begin position="42"/>
        <end position="138"/>
    </location>
</feature>
<dbReference type="EMBL" id="CP129013">
    <property type="protein sequence ID" value="WLR43641.1"/>
    <property type="molecule type" value="Genomic_DNA"/>
</dbReference>
<feature type="transmembrane region" description="Helical" evidence="1">
    <location>
        <begin position="215"/>
        <end position="236"/>
    </location>
</feature>
<keyword evidence="1" id="KW-0472">Membrane</keyword>
<feature type="transmembrane region" description="Helical" evidence="1">
    <location>
        <begin position="369"/>
        <end position="389"/>
    </location>
</feature>
<feature type="transmembrane region" description="Helical" evidence="1">
    <location>
        <begin position="7"/>
        <end position="26"/>
    </location>
</feature>
<keyword evidence="4" id="KW-1185">Reference proteome</keyword>
<organism evidence="3 4">
    <name type="scientific">Bacillus carboniphilus</name>
    <dbReference type="NCBI Taxonomy" id="86663"/>
    <lineage>
        <taxon>Bacteria</taxon>
        <taxon>Bacillati</taxon>
        <taxon>Bacillota</taxon>
        <taxon>Bacilli</taxon>
        <taxon>Bacillales</taxon>
        <taxon>Bacillaceae</taxon>
        <taxon>Bacillus</taxon>
    </lineage>
</organism>
<sequence length="400" mass="44634">MRKVKIYLYALCLIIVTVAVILHPNAVLEASKRGLKMWWEIVFPSLLPFFILSEILIAFGLVAFIGVLLEPLMRPLFNVPGQGGFVWAMGLVSGFPAGAKLTARLRQEKQLTKIEAERLVSFTNSSNPLFIIAAISIGFFENKYLGLLLAICHYLANISVGLIMRFWNKQDDYRHNSQARPSIGRAFEALYLAKEKEKRPFGKILGDAVTRSVETLLLIGGFIILFSVLNQVLSIIHFSDLIAKVIELVLYFFTIDTNLSLPVVAGLFEITLGGKLISSIHSASLFEQLIVTSFILGFSGFSVQAQVASILAETDISFKPFFIGRILQGCFAAFFTVVLFKPLYLNLHSTNEIPTFLHNTTVFVTNLNILKVGPVFTILFLILYIIIYGKRVLNDLSKKS</sequence>
<feature type="transmembrane region" description="Helical" evidence="1">
    <location>
        <begin position="248"/>
        <end position="268"/>
    </location>
</feature>
<proteinExistence type="predicted"/>
<feature type="transmembrane region" description="Helical" evidence="1">
    <location>
        <begin position="288"/>
        <end position="310"/>
    </location>
</feature>
<name>A0ABY9JW56_9BACI</name>
<dbReference type="NCBIfam" id="TIGR02871">
    <property type="entry name" value="spore_ylbJ"/>
    <property type="match status" value="1"/>
</dbReference>
<gene>
    <name evidence="3" type="primary">ylbJ</name>
    <name evidence="3" type="ORF">LC087_05705</name>
</gene>
<dbReference type="RefSeq" id="WP_226538447.1">
    <property type="nucleotide sequence ID" value="NZ_CP129013.1"/>
</dbReference>
<feature type="transmembrane region" description="Helical" evidence="1">
    <location>
        <begin position="46"/>
        <end position="69"/>
    </location>
</feature>
<dbReference type="Pfam" id="PF07670">
    <property type="entry name" value="Gate"/>
    <property type="match status" value="1"/>
</dbReference>
<evidence type="ECO:0000313" key="4">
    <source>
        <dbReference type="Proteomes" id="UP001197974"/>
    </source>
</evidence>
<dbReference type="InterPro" id="IPR011642">
    <property type="entry name" value="Gate_dom"/>
</dbReference>
<feature type="transmembrane region" description="Helical" evidence="1">
    <location>
        <begin position="76"/>
        <end position="99"/>
    </location>
</feature>
<dbReference type="InterPro" id="IPR014226">
    <property type="entry name" value="Spore_IM_YlbJ"/>
</dbReference>
<feature type="transmembrane region" description="Helical" evidence="1">
    <location>
        <begin position="147"/>
        <end position="167"/>
    </location>
</feature>
<keyword evidence="1" id="KW-1133">Transmembrane helix</keyword>
<evidence type="ECO:0000256" key="1">
    <source>
        <dbReference type="SAM" id="Phobius"/>
    </source>
</evidence>
<feature type="transmembrane region" description="Helical" evidence="1">
    <location>
        <begin position="322"/>
        <end position="340"/>
    </location>
</feature>
<evidence type="ECO:0000259" key="2">
    <source>
        <dbReference type="Pfam" id="PF07670"/>
    </source>
</evidence>
<protein>
    <submittedName>
        <fullName evidence="3">Sporulation integral membrane protein YlbJ</fullName>
    </submittedName>
</protein>